<protein>
    <submittedName>
        <fullName evidence="1">Uncharacterized protein</fullName>
    </submittedName>
</protein>
<dbReference type="RefSeq" id="WP_246549205.1">
    <property type="nucleotide sequence ID" value="NZ_JAHBGB010000041.1"/>
</dbReference>
<evidence type="ECO:0000313" key="2">
    <source>
        <dbReference type="Proteomes" id="UP001597299"/>
    </source>
</evidence>
<reference evidence="2" key="1">
    <citation type="journal article" date="2019" name="Int. J. Syst. Evol. Microbiol.">
        <title>The Global Catalogue of Microorganisms (GCM) 10K type strain sequencing project: providing services to taxonomists for standard genome sequencing and annotation.</title>
        <authorList>
            <consortium name="The Broad Institute Genomics Platform"/>
            <consortium name="The Broad Institute Genome Sequencing Center for Infectious Disease"/>
            <person name="Wu L."/>
            <person name="Ma J."/>
        </authorList>
    </citation>
    <scope>NUCLEOTIDE SEQUENCE [LARGE SCALE GENOMIC DNA]</scope>
    <source>
        <strain evidence="2">CCM 7435</strain>
    </source>
</reference>
<proteinExistence type="predicted"/>
<dbReference type="EMBL" id="JBHUHD010000001">
    <property type="protein sequence ID" value="MFD2138994.1"/>
    <property type="molecule type" value="Genomic_DNA"/>
</dbReference>
<organism evidence="1 2">
    <name type="scientific">Ancylobacter oerskovii</name>
    <dbReference type="NCBI Taxonomy" id="459519"/>
    <lineage>
        <taxon>Bacteria</taxon>
        <taxon>Pseudomonadati</taxon>
        <taxon>Pseudomonadota</taxon>
        <taxon>Alphaproteobacteria</taxon>
        <taxon>Hyphomicrobiales</taxon>
        <taxon>Xanthobacteraceae</taxon>
        <taxon>Ancylobacter</taxon>
    </lineage>
</organism>
<evidence type="ECO:0000313" key="1">
    <source>
        <dbReference type="EMBL" id="MFD2138994.1"/>
    </source>
</evidence>
<dbReference type="Proteomes" id="UP001597299">
    <property type="component" value="Unassembled WGS sequence"/>
</dbReference>
<comment type="caution">
    <text evidence="1">The sequence shown here is derived from an EMBL/GenBank/DDBJ whole genome shotgun (WGS) entry which is preliminary data.</text>
</comment>
<name>A0ABW4YSB7_9HYPH</name>
<keyword evidence="2" id="KW-1185">Reference proteome</keyword>
<sequence length="89" mass="9778">MNLAALRPSDFALIVAFGIMAVALESRTRVDLAAIRPVEKVERVETALITCPMKRQPDFATVMQAAVLGDGALIVEQQTRTKVRHIKDC</sequence>
<accession>A0ABW4YSB7</accession>
<gene>
    <name evidence="1" type="ORF">ACFSNC_01140</name>
</gene>